<gene>
    <name evidence="2" type="ORF">ANBU17_26130</name>
</gene>
<dbReference type="InterPro" id="IPR053154">
    <property type="entry name" value="c-di-AMP_regulator"/>
</dbReference>
<accession>A0A916QAW6</accession>
<name>A0A916QAW6_9FIRM</name>
<dbReference type="AlphaFoldDB" id="A0A916QAW6"/>
<protein>
    <recommendedName>
        <fullName evidence="4">YbbR-like protein</fullName>
    </recommendedName>
</protein>
<dbReference type="Pfam" id="PF07949">
    <property type="entry name" value="YbbR"/>
    <property type="match status" value="3"/>
</dbReference>
<dbReference type="EMBL" id="BLYI01000062">
    <property type="protein sequence ID" value="GFO86266.1"/>
    <property type="molecule type" value="Genomic_DNA"/>
</dbReference>
<proteinExistence type="predicted"/>
<organism evidence="2 3">
    <name type="scientific">Anaerostipes butyraticus</name>
    <dbReference type="NCBI Taxonomy" id="645466"/>
    <lineage>
        <taxon>Bacteria</taxon>
        <taxon>Bacillati</taxon>
        <taxon>Bacillota</taxon>
        <taxon>Clostridia</taxon>
        <taxon>Lachnospirales</taxon>
        <taxon>Lachnospiraceae</taxon>
        <taxon>Anaerostipes</taxon>
    </lineage>
</organism>
<sequence length="407" mass="44636">MKEKIGNNLVLKIFSVIFAFLLWVFVINVDNPVITRSFSDVPVDMLNEQVLDDLNQTYTIEDGDTVSFTVRGKKDIVDQLKKSDFRATADVSSMSDVHAIPIQVDALKYKEQLEIDTGNATVKIVLEDLKSDQFPVTVKVKGEPASGYTVTDQTASPNLVSVSGPKSTISQIDEVVAEVDVSGLKKDVTTTQTLKCYDSDGEEISQNDITLDTKEIHVHVQLSKTKTVPFTVKTKGSPASGYILGSVTYKPKEIEITGNADDLDKIDEIELATLDISNSAEDVEKTIKASEIKLPDGISFVKDASDIGNIVIRANIEKQKERTLEIPVSQITLENNTDNYDVTFDDETIEVQLTGLQSAVDGVKAKDLNPKIDMSLYKEGTHTVQVQLTDIDNVSIKGNVSTTITVK</sequence>
<evidence type="ECO:0008006" key="4">
    <source>
        <dbReference type="Google" id="ProtNLM"/>
    </source>
</evidence>
<reference evidence="2" key="1">
    <citation type="submission" date="2020-06" db="EMBL/GenBank/DDBJ databases">
        <title>Characterization of fructooligosaccharide metabolism and fructooligosaccharide-degrading enzymes in human commensal butyrate producers.</title>
        <authorList>
            <person name="Tanno H."/>
            <person name="Fujii T."/>
            <person name="Hirano K."/>
            <person name="Maeno S."/>
            <person name="Tonozuka T."/>
            <person name="Sakamoto M."/>
            <person name="Ohkuma M."/>
            <person name="Tochio T."/>
            <person name="Endo A."/>
        </authorList>
    </citation>
    <scope>NUCLEOTIDE SEQUENCE</scope>
    <source>
        <strain evidence="2">JCM 17466</strain>
    </source>
</reference>
<keyword evidence="3" id="KW-1185">Reference proteome</keyword>
<evidence type="ECO:0000313" key="3">
    <source>
        <dbReference type="Proteomes" id="UP000613208"/>
    </source>
</evidence>
<feature type="transmembrane region" description="Helical" evidence="1">
    <location>
        <begin position="9"/>
        <end position="29"/>
    </location>
</feature>
<dbReference type="PANTHER" id="PTHR37804">
    <property type="entry name" value="CDAA REGULATORY PROTEIN CDAR"/>
    <property type="match status" value="1"/>
</dbReference>
<dbReference type="PANTHER" id="PTHR37804:SF1">
    <property type="entry name" value="CDAA REGULATORY PROTEIN CDAR"/>
    <property type="match status" value="1"/>
</dbReference>
<evidence type="ECO:0000256" key="1">
    <source>
        <dbReference type="SAM" id="Phobius"/>
    </source>
</evidence>
<evidence type="ECO:0000313" key="2">
    <source>
        <dbReference type="EMBL" id="GFO86266.1"/>
    </source>
</evidence>
<dbReference type="Gene3D" id="2.170.120.40">
    <property type="entry name" value="YbbR-like domain"/>
    <property type="match status" value="2"/>
</dbReference>
<dbReference type="Proteomes" id="UP000613208">
    <property type="component" value="Unassembled WGS sequence"/>
</dbReference>
<comment type="caution">
    <text evidence="2">The sequence shown here is derived from an EMBL/GenBank/DDBJ whole genome shotgun (WGS) entry which is preliminary data.</text>
</comment>
<keyword evidence="1" id="KW-1133">Transmembrane helix</keyword>
<keyword evidence="1" id="KW-0812">Transmembrane</keyword>
<dbReference type="InterPro" id="IPR012505">
    <property type="entry name" value="YbbR"/>
</dbReference>
<dbReference type="RefSeq" id="WP_201311927.1">
    <property type="nucleotide sequence ID" value="NZ_BLYI01000062.1"/>
</dbReference>
<dbReference type="Gene3D" id="2.170.120.30">
    <property type="match status" value="2"/>
</dbReference>
<keyword evidence="1" id="KW-0472">Membrane</keyword>